<dbReference type="RefSeq" id="WP_321535478.1">
    <property type="nucleotide sequence ID" value="NZ_JARGDL010000006.1"/>
</dbReference>
<comment type="caution">
    <text evidence="1">The sequence shown here is derived from an EMBL/GenBank/DDBJ whole genome shotgun (WGS) entry which is preliminary data.</text>
</comment>
<proteinExistence type="predicted"/>
<reference evidence="1" key="1">
    <citation type="submission" date="2023-03" db="EMBL/GenBank/DDBJ databases">
        <title>Stygiobacter electus gen. nov., sp. nov., facultatively anaerobic thermotolerant bacterium of the class Ignavibacteria from a well of Yessentuki mineral water deposit.</title>
        <authorList>
            <person name="Podosokorskaya O.A."/>
            <person name="Elcheninov A.G."/>
            <person name="Petrova N.F."/>
            <person name="Zavarzina D.G."/>
            <person name="Kublanov I.V."/>
            <person name="Merkel A.Y."/>
        </authorList>
    </citation>
    <scope>NUCLEOTIDE SEQUENCE</scope>
    <source>
        <strain evidence="1">09-Me</strain>
    </source>
</reference>
<evidence type="ECO:0000313" key="2">
    <source>
        <dbReference type="Proteomes" id="UP001221302"/>
    </source>
</evidence>
<accession>A0AAE3NVP3</accession>
<dbReference type="Proteomes" id="UP001221302">
    <property type="component" value="Unassembled WGS sequence"/>
</dbReference>
<organism evidence="1 2">
    <name type="scientific">Stygiobacter electus</name>
    <dbReference type="NCBI Taxonomy" id="3032292"/>
    <lineage>
        <taxon>Bacteria</taxon>
        <taxon>Pseudomonadati</taxon>
        <taxon>Ignavibacteriota</taxon>
        <taxon>Ignavibacteria</taxon>
        <taxon>Ignavibacteriales</taxon>
        <taxon>Melioribacteraceae</taxon>
        <taxon>Stygiobacter</taxon>
    </lineage>
</organism>
<evidence type="ECO:0000313" key="1">
    <source>
        <dbReference type="EMBL" id="MDF1611711.1"/>
    </source>
</evidence>
<evidence type="ECO:0008006" key="3">
    <source>
        <dbReference type="Google" id="ProtNLM"/>
    </source>
</evidence>
<dbReference type="AlphaFoldDB" id="A0AAE3NVP3"/>
<dbReference type="EMBL" id="JARGDL010000006">
    <property type="protein sequence ID" value="MDF1611711.1"/>
    <property type="molecule type" value="Genomic_DNA"/>
</dbReference>
<gene>
    <name evidence="1" type="ORF">P0M35_06090</name>
</gene>
<sequence length="187" mass="21680">MKNILKIIFFQLLLFFIINTNTFSQIKFKSINAGLTIGSISSSSPSFTTLGGKLSTDFNLWFSNDVSFRFGFEHSRMLEYFFPEDRINKTYPFVNILSLTSFINQNIYKKIFLEESVGLILLRDKTFSDRSYWEYGTTFSLASGLDFRDSENYGAKLSLGINYGLTFNKTSVNYNLIAIQINYYFRL</sequence>
<protein>
    <recommendedName>
        <fullName evidence="3">Outer membrane protein beta-barrel domain-containing protein</fullName>
    </recommendedName>
</protein>
<keyword evidence="2" id="KW-1185">Reference proteome</keyword>
<name>A0AAE3NVP3_9BACT</name>